<dbReference type="EMBL" id="CAKOFQ010006835">
    <property type="protein sequence ID" value="CAH1975349.1"/>
    <property type="molecule type" value="Genomic_DNA"/>
</dbReference>
<protein>
    <submittedName>
        <fullName evidence="1">Uncharacterized protein</fullName>
    </submittedName>
</protein>
<proteinExistence type="predicted"/>
<sequence>MKENIFFHLYWTDLKLRVKNRAVLYKQDATSTGGGPAQVTSLSRLGKLLFLGMQNIKSLSLVTK</sequence>
<name>A0A9P0KGR3_ACAOB</name>
<dbReference type="AlphaFoldDB" id="A0A9P0KGR3"/>
<evidence type="ECO:0000313" key="1">
    <source>
        <dbReference type="EMBL" id="CAH1975349.1"/>
    </source>
</evidence>
<gene>
    <name evidence="1" type="ORF">ACAOBT_LOCUS11571</name>
</gene>
<reference evidence="1" key="1">
    <citation type="submission" date="2022-03" db="EMBL/GenBank/DDBJ databases">
        <authorList>
            <person name="Sayadi A."/>
        </authorList>
    </citation>
    <scope>NUCLEOTIDE SEQUENCE</scope>
</reference>
<evidence type="ECO:0000313" key="2">
    <source>
        <dbReference type="Proteomes" id="UP001152888"/>
    </source>
</evidence>
<keyword evidence="2" id="KW-1185">Reference proteome</keyword>
<dbReference type="Proteomes" id="UP001152888">
    <property type="component" value="Unassembled WGS sequence"/>
</dbReference>
<accession>A0A9P0KGR3</accession>
<organism evidence="1 2">
    <name type="scientific">Acanthoscelides obtectus</name>
    <name type="common">Bean weevil</name>
    <name type="synonym">Bruchus obtectus</name>
    <dbReference type="NCBI Taxonomy" id="200917"/>
    <lineage>
        <taxon>Eukaryota</taxon>
        <taxon>Metazoa</taxon>
        <taxon>Ecdysozoa</taxon>
        <taxon>Arthropoda</taxon>
        <taxon>Hexapoda</taxon>
        <taxon>Insecta</taxon>
        <taxon>Pterygota</taxon>
        <taxon>Neoptera</taxon>
        <taxon>Endopterygota</taxon>
        <taxon>Coleoptera</taxon>
        <taxon>Polyphaga</taxon>
        <taxon>Cucujiformia</taxon>
        <taxon>Chrysomeloidea</taxon>
        <taxon>Chrysomelidae</taxon>
        <taxon>Bruchinae</taxon>
        <taxon>Bruchini</taxon>
        <taxon>Acanthoscelides</taxon>
    </lineage>
</organism>
<comment type="caution">
    <text evidence="1">The sequence shown here is derived from an EMBL/GenBank/DDBJ whole genome shotgun (WGS) entry which is preliminary data.</text>
</comment>